<comment type="caution">
    <text evidence="4">The sequence shown here is derived from an EMBL/GenBank/DDBJ whole genome shotgun (WGS) entry which is preliminary data.</text>
</comment>
<dbReference type="PANTHER" id="PTHR34580:SF1">
    <property type="entry name" value="PROTEIN PAFC"/>
    <property type="match status" value="1"/>
</dbReference>
<dbReference type="InterPro" id="IPR036390">
    <property type="entry name" value="WH_DNA-bd_sf"/>
</dbReference>
<dbReference type="Pfam" id="PF13280">
    <property type="entry name" value="WYL"/>
    <property type="match status" value="1"/>
</dbReference>
<dbReference type="InterPro" id="IPR057727">
    <property type="entry name" value="WCX_dom"/>
</dbReference>
<dbReference type="PIRSF" id="PIRSF016838">
    <property type="entry name" value="PafC"/>
    <property type="match status" value="1"/>
</dbReference>
<dbReference type="PROSITE" id="PS52050">
    <property type="entry name" value="WYL"/>
    <property type="match status" value="1"/>
</dbReference>
<accession>A0A3E0K5W6</accession>
<dbReference type="InterPro" id="IPR013196">
    <property type="entry name" value="HTH_11"/>
</dbReference>
<dbReference type="RefSeq" id="WP_276642926.1">
    <property type="nucleotide sequence ID" value="NZ_QEWE01000014.1"/>
</dbReference>
<evidence type="ECO:0000313" key="4">
    <source>
        <dbReference type="EMBL" id="REJ29321.1"/>
    </source>
</evidence>
<evidence type="ECO:0000259" key="2">
    <source>
        <dbReference type="Pfam" id="PF13280"/>
    </source>
</evidence>
<dbReference type="Proteomes" id="UP000257014">
    <property type="component" value="Unassembled WGS sequence"/>
</dbReference>
<sequence length="318" mass="37764">MTERLIRLLRILILIQSKPGILARELAERCETTERTIYRDLELLSLIAPITHLGHGKGYRFIGNFSLYPLNWTEQEALAFSMLPSVIDPVKGMLPPGFETAYEKVMAAYRKEKMENAEILDRVARVIQMGTPAYREESTHFLSAIIQAILSQHTIDTVYHTQSRNIETRRKIDPYYLVPRENRFYLIGYCHLAKEVRTFRISRFKAVNILEQTFDKDHFNIRAYLQHSWSIERGDRLIRFKVRFSPKVARYIKEEELFVKPRMTDLEDGSLLFEVTLNHDREFLNWICQYGPEAEILEPESYRKKMREMLMCWQKIYE</sequence>
<feature type="domain" description="WYL" evidence="2">
    <location>
        <begin position="141"/>
        <end position="208"/>
    </location>
</feature>
<feature type="domain" description="Helix-turn-helix type 11" evidence="1">
    <location>
        <begin position="7"/>
        <end position="53"/>
    </location>
</feature>
<dbReference type="AlphaFoldDB" id="A0A3E0K5W6"/>
<gene>
    <name evidence="4" type="ORF">C6P37_05020</name>
</gene>
<dbReference type="Gene3D" id="1.10.10.10">
    <property type="entry name" value="Winged helix-like DNA-binding domain superfamily/Winged helix DNA-binding domain"/>
    <property type="match status" value="1"/>
</dbReference>
<dbReference type="EMBL" id="QEWE01000014">
    <property type="protein sequence ID" value="REJ29321.1"/>
    <property type="molecule type" value="Genomic_DNA"/>
</dbReference>
<dbReference type="InterPro" id="IPR028349">
    <property type="entry name" value="PafC-like"/>
</dbReference>
<evidence type="ECO:0000259" key="3">
    <source>
        <dbReference type="Pfam" id="PF25583"/>
    </source>
</evidence>
<proteinExistence type="predicted"/>
<evidence type="ECO:0000259" key="1">
    <source>
        <dbReference type="Pfam" id="PF08279"/>
    </source>
</evidence>
<dbReference type="Pfam" id="PF08279">
    <property type="entry name" value="HTH_11"/>
    <property type="match status" value="1"/>
</dbReference>
<evidence type="ECO:0000313" key="5">
    <source>
        <dbReference type="Proteomes" id="UP000257014"/>
    </source>
</evidence>
<organism evidence="4 5">
    <name type="scientific">Caldibacillus debilis</name>
    <dbReference type="NCBI Taxonomy" id="301148"/>
    <lineage>
        <taxon>Bacteria</taxon>
        <taxon>Bacillati</taxon>
        <taxon>Bacillota</taxon>
        <taxon>Bacilli</taxon>
        <taxon>Bacillales</taxon>
        <taxon>Bacillaceae</taxon>
        <taxon>Caldibacillus</taxon>
    </lineage>
</organism>
<dbReference type="InterPro" id="IPR051534">
    <property type="entry name" value="CBASS_pafABC_assoc_protein"/>
</dbReference>
<name>A0A3E0K5W6_9BACI</name>
<protein>
    <submittedName>
        <fullName evidence="4">Transcriptional regulator</fullName>
    </submittedName>
</protein>
<dbReference type="PANTHER" id="PTHR34580">
    <property type="match status" value="1"/>
</dbReference>
<dbReference type="SUPFAM" id="SSF46785">
    <property type="entry name" value="Winged helix' DNA-binding domain"/>
    <property type="match status" value="1"/>
</dbReference>
<dbReference type="InterPro" id="IPR026881">
    <property type="entry name" value="WYL_dom"/>
</dbReference>
<feature type="domain" description="WCX" evidence="3">
    <location>
        <begin position="238"/>
        <end position="310"/>
    </location>
</feature>
<reference evidence="4 5" key="1">
    <citation type="submission" date="2018-03" db="EMBL/GenBank/DDBJ databases">
        <authorList>
            <person name="Keele B.F."/>
        </authorList>
    </citation>
    <scope>NUCLEOTIDE SEQUENCE [LARGE SCALE GENOMIC DNA]</scope>
    <source>
        <strain evidence="4">ZCTH4_d</strain>
    </source>
</reference>
<dbReference type="InterPro" id="IPR036388">
    <property type="entry name" value="WH-like_DNA-bd_sf"/>
</dbReference>
<dbReference type="Pfam" id="PF25583">
    <property type="entry name" value="WCX"/>
    <property type="match status" value="1"/>
</dbReference>